<dbReference type="GO" id="GO:0003677">
    <property type="term" value="F:DNA binding"/>
    <property type="evidence" value="ECO:0007669"/>
    <property type="project" value="UniProtKB-UniRule"/>
</dbReference>
<protein>
    <recommendedName>
        <fullName evidence="3 11">DNA-directed RNA polymerase subunit omega</fullName>
        <shortName evidence="11">RNAP omega subunit</shortName>
        <ecNumber evidence="2 11">2.7.7.6</ecNumber>
    </recommendedName>
    <alternativeName>
        <fullName evidence="9 11">RNA polymerase omega subunit</fullName>
    </alternativeName>
    <alternativeName>
        <fullName evidence="8 11">Transcriptase subunit omega</fullName>
    </alternativeName>
</protein>
<dbReference type="RefSeq" id="WP_215579965.1">
    <property type="nucleotide sequence ID" value="NZ_CP073754.1"/>
</dbReference>
<dbReference type="Gene3D" id="3.90.940.10">
    <property type="match status" value="1"/>
</dbReference>
<dbReference type="InterPro" id="IPR006110">
    <property type="entry name" value="Pol_omega/Rpo6/RPB6"/>
</dbReference>
<evidence type="ECO:0000256" key="8">
    <source>
        <dbReference type="ARBA" id="ARBA00029924"/>
    </source>
</evidence>
<evidence type="ECO:0000256" key="1">
    <source>
        <dbReference type="ARBA" id="ARBA00006711"/>
    </source>
</evidence>
<evidence type="ECO:0000256" key="10">
    <source>
        <dbReference type="ARBA" id="ARBA00048552"/>
    </source>
</evidence>
<dbReference type="InterPro" id="IPR036161">
    <property type="entry name" value="RPB6/omega-like_sf"/>
</dbReference>
<evidence type="ECO:0000256" key="6">
    <source>
        <dbReference type="ARBA" id="ARBA00022695"/>
    </source>
</evidence>
<comment type="function">
    <text evidence="11">Promotes RNA polymerase assembly. Latches the N- and C-terminal regions of the beta' subunit thereby facilitating its interaction with the beta and alpha subunits.</text>
</comment>
<sequence>MARVTVEDCLENVENRFKLVILASKRARQLEKGADEFLPRGRDKDTVLALREIAAGFVTEENIERLHRSGYVSETHIEI</sequence>
<comment type="subunit">
    <text evidence="11">The RNAP catalytic core consists of 2 alpha, 1 beta, 1 beta' and 1 omega subunit. When a sigma factor is associated with the core the holoenzyme is formed, which can initiate transcription.</text>
</comment>
<dbReference type="KEGG" id="mpad:KEF85_09680"/>
<dbReference type="Proteomes" id="UP000676649">
    <property type="component" value="Chromosome"/>
</dbReference>
<proteinExistence type="inferred from homology"/>
<evidence type="ECO:0000256" key="11">
    <source>
        <dbReference type="HAMAP-Rule" id="MF_00366"/>
    </source>
</evidence>
<dbReference type="GO" id="GO:0003899">
    <property type="term" value="F:DNA-directed RNA polymerase activity"/>
    <property type="evidence" value="ECO:0007669"/>
    <property type="project" value="UniProtKB-UniRule"/>
</dbReference>
<dbReference type="PANTHER" id="PTHR34476">
    <property type="entry name" value="DNA-DIRECTED RNA POLYMERASE SUBUNIT OMEGA"/>
    <property type="match status" value="1"/>
</dbReference>
<evidence type="ECO:0000256" key="9">
    <source>
        <dbReference type="ARBA" id="ARBA00030998"/>
    </source>
</evidence>
<comment type="similarity">
    <text evidence="1 11">Belongs to the RNA polymerase subunit omega family.</text>
</comment>
<evidence type="ECO:0000256" key="5">
    <source>
        <dbReference type="ARBA" id="ARBA00022679"/>
    </source>
</evidence>
<keyword evidence="6 11" id="KW-0548">Nucleotidyltransferase</keyword>
<dbReference type="Pfam" id="PF01192">
    <property type="entry name" value="RNA_pol_Rpb6"/>
    <property type="match status" value="1"/>
</dbReference>
<keyword evidence="4 11" id="KW-0240">DNA-directed RNA polymerase</keyword>
<comment type="catalytic activity">
    <reaction evidence="10 11">
        <text>RNA(n) + a ribonucleoside 5'-triphosphate = RNA(n+1) + diphosphate</text>
        <dbReference type="Rhea" id="RHEA:21248"/>
        <dbReference type="Rhea" id="RHEA-COMP:14527"/>
        <dbReference type="Rhea" id="RHEA-COMP:17342"/>
        <dbReference type="ChEBI" id="CHEBI:33019"/>
        <dbReference type="ChEBI" id="CHEBI:61557"/>
        <dbReference type="ChEBI" id="CHEBI:140395"/>
        <dbReference type="EC" id="2.7.7.6"/>
    </reaction>
</comment>
<evidence type="ECO:0000256" key="4">
    <source>
        <dbReference type="ARBA" id="ARBA00022478"/>
    </source>
</evidence>
<evidence type="ECO:0000256" key="7">
    <source>
        <dbReference type="ARBA" id="ARBA00023163"/>
    </source>
</evidence>
<dbReference type="PANTHER" id="PTHR34476:SF1">
    <property type="entry name" value="DNA-DIRECTED RNA POLYMERASE SUBUNIT OMEGA"/>
    <property type="match status" value="1"/>
</dbReference>
<evidence type="ECO:0000313" key="13">
    <source>
        <dbReference type="Proteomes" id="UP000676649"/>
    </source>
</evidence>
<dbReference type="EC" id="2.7.7.6" evidence="2 11"/>
<dbReference type="InterPro" id="IPR003716">
    <property type="entry name" value="DNA-dir_RNA_pol_omega"/>
</dbReference>
<keyword evidence="7 11" id="KW-0804">Transcription</keyword>
<evidence type="ECO:0000313" key="12">
    <source>
        <dbReference type="EMBL" id="QWF69647.1"/>
    </source>
</evidence>
<keyword evidence="5 11" id="KW-0808">Transferase</keyword>
<dbReference type="EMBL" id="CP073754">
    <property type="protein sequence ID" value="QWF69647.1"/>
    <property type="molecule type" value="Genomic_DNA"/>
</dbReference>
<dbReference type="NCBIfam" id="TIGR00690">
    <property type="entry name" value="rpoZ"/>
    <property type="match status" value="1"/>
</dbReference>
<gene>
    <name evidence="11 12" type="primary">rpoZ</name>
    <name evidence="12" type="ORF">KEF85_09680</name>
</gene>
<evidence type="ECO:0000256" key="3">
    <source>
        <dbReference type="ARBA" id="ARBA00013725"/>
    </source>
</evidence>
<dbReference type="AlphaFoldDB" id="A0A975R879"/>
<accession>A0A975R879</accession>
<name>A0A975R879_9GAMM</name>
<evidence type="ECO:0000256" key="2">
    <source>
        <dbReference type="ARBA" id="ARBA00012418"/>
    </source>
</evidence>
<dbReference type="SUPFAM" id="SSF63562">
    <property type="entry name" value="RPB6/omega subunit-like"/>
    <property type="match status" value="1"/>
</dbReference>
<dbReference type="HAMAP" id="MF_00366">
    <property type="entry name" value="RNApol_bact_RpoZ"/>
    <property type="match status" value="1"/>
</dbReference>
<dbReference type="GO" id="GO:0006351">
    <property type="term" value="P:DNA-templated transcription"/>
    <property type="evidence" value="ECO:0007669"/>
    <property type="project" value="UniProtKB-UniRule"/>
</dbReference>
<dbReference type="SMART" id="SM01409">
    <property type="entry name" value="RNA_pol_Rpb6"/>
    <property type="match status" value="1"/>
</dbReference>
<keyword evidence="13" id="KW-1185">Reference proteome</keyword>
<dbReference type="GO" id="GO:0000428">
    <property type="term" value="C:DNA-directed RNA polymerase complex"/>
    <property type="evidence" value="ECO:0007669"/>
    <property type="project" value="UniProtKB-KW"/>
</dbReference>
<reference evidence="12" key="1">
    <citation type="submission" date="2021-04" db="EMBL/GenBank/DDBJ databases">
        <title>Draft genome sequence data of methanotrophic Methylovulum sp. strain S1L and Methylomonas sp. strain S2AM isolated from boreal lake water columns.</title>
        <authorList>
            <person name="Rissanen A.J."/>
            <person name="Mangayil R."/>
            <person name="Svenning M.M."/>
            <person name="Khanongnuch R."/>
        </authorList>
    </citation>
    <scope>NUCLEOTIDE SEQUENCE</scope>
    <source>
        <strain evidence="12">S2AM</strain>
    </source>
</reference>
<organism evidence="12 13">
    <name type="scientific">Methylomonas paludis</name>
    <dbReference type="NCBI Taxonomy" id="1173101"/>
    <lineage>
        <taxon>Bacteria</taxon>
        <taxon>Pseudomonadati</taxon>
        <taxon>Pseudomonadota</taxon>
        <taxon>Gammaproteobacteria</taxon>
        <taxon>Methylococcales</taxon>
        <taxon>Methylococcaceae</taxon>
        <taxon>Methylomonas</taxon>
    </lineage>
</organism>